<keyword evidence="2" id="KW-1185">Reference proteome</keyword>
<dbReference type="OrthoDB" id="550575at2759"/>
<protein>
    <submittedName>
        <fullName evidence="1">Uncharacterized protein</fullName>
    </submittedName>
</protein>
<dbReference type="Gene3D" id="3.80.10.10">
    <property type="entry name" value="Ribonuclease Inhibitor"/>
    <property type="match status" value="1"/>
</dbReference>
<dbReference type="SUPFAM" id="SSF52047">
    <property type="entry name" value="RNI-like"/>
    <property type="match status" value="1"/>
</dbReference>
<sequence length="394" mass="43931">MCALKLVSPFHHGCVRIEAQGPSSPPPQISSLFPLSSSTQGPTATRLKQLWFDPDIHVPEYHTLLLALLSHSPHLERLSFAAPSTPYQLSDLVSAFSKNLKLRHLELIEYNTSAFKNSNNNDYPADLIQASTYASSHLHSFTLRSFQTRATSSFIDRAVHALVHHQHSRTLERLDFCKDDEVASKDLQLLLMSCPNLTRFVVIDVEACESTTKNRSRIHIEDLAAGEWVCRGLKELCIGFTGFSTLAFSSSSSSSSGESATAQYHTALIYNHLACLTYLETLCLAGELLPFSVSPRDRWIPPPPSSSTYFDLSLKTGLARLEPLKYVQTLNLSQWQQFRIGKAEAAWMVEQWEGLRYVTLPAQEPPMVPEGYRAAGHFMDLVAVRPSLIVSIKA</sequence>
<evidence type="ECO:0000313" key="2">
    <source>
        <dbReference type="Proteomes" id="UP000707451"/>
    </source>
</evidence>
<dbReference type="Proteomes" id="UP000707451">
    <property type="component" value="Unassembled WGS sequence"/>
</dbReference>
<name>A0A9P8BQY8_9FUNG</name>
<dbReference type="EMBL" id="JAHRHY010000013">
    <property type="protein sequence ID" value="KAG9064703.1"/>
    <property type="molecule type" value="Genomic_DNA"/>
</dbReference>
<comment type="caution">
    <text evidence="1">The sequence shown here is derived from an EMBL/GenBank/DDBJ whole genome shotgun (WGS) entry which is preliminary data.</text>
</comment>
<evidence type="ECO:0000313" key="1">
    <source>
        <dbReference type="EMBL" id="KAG9064703.1"/>
    </source>
</evidence>
<proteinExistence type="predicted"/>
<accession>A0A9P8BQY8</accession>
<reference evidence="1" key="1">
    <citation type="submission" date="2021-06" db="EMBL/GenBank/DDBJ databases">
        <title>Genome Sequence of Mortierella hyaline Strain SCG-10, a Cold-Adapted, Nitrate-Reducing Fungus Isolated from Soil in Minnesota, USA.</title>
        <authorList>
            <person name="Aldossari N."/>
        </authorList>
    </citation>
    <scope>NUCLEOTIDE SEQUENCE</scope>
    <source>
        <strain evidence="1">SCG-10</strain>
    </source>
</reference>
<gene>
    <name evidence="1" type="ORF">KI688_002962</name>
</gene>
<dbReference type="AlphaFoldDB" id="A0A9P8BQY8"/>
<organism evidence="1 2">
    <name type="scientific">Linnemannia hyalina</name>
    <dbReference type="NCBI Taxonomy" id="64524"/>
    <lineage>
        <taxon>Eukaryota</taxon>
        <taxon>Fungi</taxon>
        <taxon>Fungi incertae sedis</taxon>
        <taxon>Mucoromycota</taxon>
        <taxon>Mortierellomycotina</taxon>
        <taxon>Mortierellomycetes</taxon>
        <taxon>Mortierellales</taxon>
        <taxon>Mortierellaceae</taxon>
        <taxon>Linnemannia</taxon>
    </lineage>
</organism>
<dbReference type="InterPro" id="IPR032675">
    <property type="entry name" value="LRR_dom_sf"/>
</dbReference>